<reference evidence="1 2" key="1">
    <citation type="submission" date="2023-10" db="EMBL/GenBank/DDBJ databases">
        <title>179-bfca-hs.</title>
        <authorList>
            <person name="Miliotis G."/>
            <person name="Sengupta P."/>
            <person name="Hameed A."/>
            <person name="Chuvochina M."/>
            <person name="Mcdonagh F."/>
            <person name="Simpson A.C."/>
            <person name="Singh N.K."/>
            <person name="Rekha P.D."/>
            <person name="Raman K."/>
            <person name="Hugenholtz P."/>
            <person name="Venkateswaran K."/>
        </authorList>
    </citation>
    <scope>NUCLEOTIDE SEQUENCE [LARGE SCALE GENOMIC DNA]</scope>
    <source>
        <strain evidence="1 2">179-BFC-A-HS</strain>
    </source>
</reference>
<sequence>MSCLKFETSQLPLILFNNDDIAVVYHYGYVDEKEMELDALLTEAENNNND</sequence>
<accession>A0ABU5CFS8</accession>
<gene>
    <name evidence="1" type="ORF">P5G51_006885</name>
</gene>
<comment type="caution">
    <text evidence="1">The sequence shown here is derived from an EMBL/GenBank/DDBJ whole genome shotgun (WGS) entry which is preliminary data.</text>
</comment>
<protein>
    <submittedName>
        <fullName evidence="1">Uncharacterized protein</fullName>
    </submittedName>
</protein>
<dbReference type="EMBL" id="JAROCA020000001">
    <property type="protein sequence ID" value="MDY0405163.1"/>
    <property type="molecule type" value="Genomic_DNA"/>
</dbReference>
<organism evidence="1 2">
    <name type="scientific">Tigheibacillus jepli</name>
    <dbReference type="NCBI Taxonomy" id="3035914"/>
    <lineage>
        <taxon>Bacteria</taxon>
        <taxon>Bacillati</taxon>
        <taxon>Bacillota</taxon>
        <taxon>Bacilli</taxon>
        <taxon>Bacillales</taxon>
        <taxon>Bacillaceae</taxon>
        <taxon>Tigheibacillus</taxon>
    </lineage>
</organism>
<evidence type="ECO:0000313" key="2">
    <source>
        <dbReference type="Proteomes" id="UP001228376"/>
    </source>
</evidence>
<dbReference type="Proteomes" id="UP001228376">
    <property type="component" value="Unassembled WGS sequence"/>
</dbReference>
<evidence type="ECO:0000313" key="1">
    <source>
        <dbReference type="EMBL" id="MDY0405163.1"/>
    </source>
</evidence>
<keyword evidence="2" id="KW-1185">Reference proteome</keyword>
<dbReference type="RefSeq" id="WP_306067831.1">
    <property type="nucleotide sequence ID" value="NZ_JAROCA020000001.1"/>
</dbReference>
<name>A0ABU5CFS8_9BACI</name>
<proteinExistence type="predicted"/>